<gene>
    <name evidence="2" type="ORF">SAMN05660976_02951</name>
</gene>
<dbReference type="RefSeq" id="WP_055503632.1">
    <property type="nucleotide sequence ID" value="NZ_BBZG01000001.1"/>
</dbReference>
<accession>A0A1H7RZ83</accession>
<dbReference type="Proteomes" id="UP000198953">
    <property type="component" value="Unassembled WGS sequence"/>
</dbReference>
<proteinExistence type="predicted"/>
<evidence type="ECO:0000313" key="2">
    <source>
        <dbReference type="EMBL" id="SEL64667.1"/>
    </source>
</evidence>
<feature type="region of interest" description="Disordered" evidence="1">
    <location>
        <begin position="90"/>
        <end position="149"/>
    </location>
</feature>
<reference evidence="2 3" key="1">
    <citation type="submission" date="2016-10" db="EMBL/GenBank/DDBJ databases">
        <authorList>
            <person name="de Groot N.N."/>
        </authorList>
    </citation>
    <scope>NUCLEOTIDE SEQUENCE [LARGE SCALE GENOMIC DNA]</scope>
    <source>
        <strain evidence="2 3">DSM 43357</strain>
    </source>
</reference>
<evidence type="ECO:0008006" key="4">
    <source>
        <dbReference type="Google" id="ProtNLM"/>
    </source>
</evidence>
<feature type="compositionally biased region" description="Low complexity" evidence="1">
    <location>
        <begin position="90"/>
        <end position="99"/>
    </location>
</feature>
<dbReference type="EMBL" id="FOBF01000006">
    <property type="protein sequence ID" value="SEL64667.1"/>
    <property type="molecule type" value="Genomic_DNA"/>
</dbReference>
<organism evidence="2 3">
    <name type="scientific">Nonomuraea pusilla</name>
    <dbReference type="NCBI Taxonomy" id="46177"/>
    <lineage>
        <taxon>Bacteria</taxon>
        <taxon>Bacillati</taxon>
        <taxon>Actinomycetota</taxon>
        <taxon>Actinomycetes</taxon>
        <taxon>Streptosporangiales</taxon>
        <taxon>Streptosporangiaceae</taxon>
        <taxon>Nonomuraea</taxon>
    </lineage>
</organism>
<dbReference type="InterPro" id="IPR009078">
    <property type="entry name" value="Ferritin-like_SF"/>
</dbReference>
<name>A0A1H7RZ83_9ACTN</name>
<keyword evidence="3" id="KW-1185">Reference proteome</keyword>
<dbReference type="AlphaFoldDB" id="A0A1H7RZ83"/>
<evidence type="ECO:0000256" key="1">
    <source>
        <dbReference type="SAM" id="MobiDB-lite"/>
    </source>
</evidence>
<evidence type="ECO:0000313" key="3">
    <source>
        <dbReference type="Proteomes" id="UP000198953"/>
    </source>
</evidence>
<protein>
    <recommendedName>
        <fullName evidence="4">DUF4439 domain-containing protein</fullName>
    </recommendedName>
</protein>
<dbReference type="OrthoDB" id="3536887at2"/>
<dbReference type="SUPFAM" id="SSF47240">
    <property type="entry name" value="Ferritin-like"/>
    <property type="match status" value="1"/>
</dbReference>
<dbReference type="PROSITE" id="PS51257">
    <property type="entry name" value="PROKAR_LIPOPROTEIN"/>
    <property type="match status" value="1"/>
</dbReference>
<feature type="compositionally biased region" description="Low complexity" evidence="1">
    <location>
        <begin position="106"/>
        <end position="130"/>
    </location>
</feature>
<sequence length="176" mass="18055">MRPRHLSRRAVLAGGAVALTACSGRSPAPEAPPPDSPETVLLKSLVAEKERTVALYAALIGELGGKGAERLAPFMDRHRAHLDELRRHLPAAALASSSASPPPSGSPSQGPSGAPSTSPSPGAERGPSLSRLRELERRAAAQRPRQLATASPGLAQLIASIGACEAVHAAALPRSL</sequence>
<dbReference type="STRING" id="46177.SAMN05660976_02951"/>